<sequence>MQSWFRMFNIFFLLWYVRGAVASPGFGIGSHVSTLDKHGSLDNGIHQTSGGLHSNTTKLLPRKKCNGAEITHRHVMYTVRRIHTAIMFSDPFPHLYIKNIFHPKVYACMIGAIPKTLRGYEPLMKKLPRYWMNLMDEKGSVERRLFSSGSLDFGSQFWNSFAKHFGSALLKKTYMNKFNLTVSLRSPESTKHVFWTMALSRDLPGIEVGPHTDVDNKLVTVLYYLPKDTQVTRSLGTLMLRSKNKRIQPQGSKWESWKDPDFEVVKRADFVPNSVFAFAPCHSSWHAVPKFSGRHARDTIQAFINSPDRLNPRKAPCAP</sequence>
<proteinExistence type="inferred from homology"/>
<organism evidence="5">
    <name type="scientific">Pyramimonas obovata</name>
    <dbReference type="NCBI Taxonomy" id="1411642"/>
    <lineage>
        <taxon>Eukaryota</taxon>
        <taxon>Viridiplantae</taxon>
        <taxon>Chlorophyta</taxon>
        <taxon>Pyramimonadophyceae</taxon>
        <taxon>Pyramimonadales</taxon>
        <taxon>Pyramimonadaceae</taxon>
        <taxon>Pyramimonas</taxon>
        <taxon>Pyramimonas incertae sedis</taxon>
    </lineage>
</organism>
<feature type="signal peptide" evidence="2">
    <location>
        <begin position="1"/>
        <end position="22"/>
    </location>
</feature>
<dbReference type="Gene3D" id="2.60.120.620">
    <property type="entry name" value="q2cbj1_9rhob like domain"/>
    <property type="match status" value="1"/>
</dbReference>
<dbReference type="GO" id="GO:0016491">
    <property type="term" value="F:oxidoreductase activity"/>
    <property type="evidence" value="ECO:0007669"/>
    <property type="project" value="UniProtKB-KW"/>
</dbReference>
<dbReference type="InterPro" id="IPR005123">
    <property type="entry name" value="Oxoglu/Fe-dep_dioxygenase_dom"/>
</dbReference>
<keyword evidence="1" id="KW-0408">Iron</keyword>
<evidence type="ECO:0000259" key="3">
    <source>
        <dbReference type="PROSITE" id="PS51471"/>
    </source>
</evidence>
<protein>
    <recommendedName>
        <fullName evidence="3">Fe2OG dioxygenase domain-containing protein</fullName>
    </recommendedName>
</protein>
<dbReference type="EMBL" id="HBFA01004439">
    <property type="protein sequence ID" value="CAD8651948.1"/>
    <property type="molecule type" value="Transcribed_RNA"/>
</dbReference>
<evidence type="ECO:0000256" key="2">
    <source>
        <dbReference type="SAM" id="SignalP"/>
    </source>
</evidence>
<keyword evidence="1" id="KW-0560">Oxidoreductase</keyword>
<evidence type="ECO:0000313" key="5">
    <source>
        <dbReference type="EMBL" id="CAD8651948.1"/>
    </source>
</evidence>
<feature type="domain" description="Fe2OG dioxygenase" evidence="3">
    <location>
        <begin position="186"/>
        <end position="306"/>
    </location>
</feature>
<comment type="similarity">
    <text evidence="1">Belongs to the iron/ascorbate-dependent oxidoreductase family.</text>
</comment>
<evidence type="ECO:0000313" key="4">
    <source>
        <dbReference type="EMBL" id="CAD8651947.1"/>
    </source>
</evidence>
<accession>A0A6T7URF2</accession>
<keyword evidence="1" id="KW-0479">Metal-binding</keyword>
<feature type="chain" id="PRO_5035584984" description="Fe2OG dioxygenase domain-containing protein" evidence="2">
    <location>
        <begin position="23"/>
        <end position="319"/>
    </location>
</feature>
<dbReference type="PROSITE" id="PS51471">
    <property type="entry name" value="FE2OG_OXY"/>
    <property type="match status" value="1"/>
</dbReference>
<dbReference type="AlphaFoldDB" id="A0A6T7URF2"/>
<keyword evidence="2" id="KW-0732">Signal</keyword>
<gene>
    <name evidence="4" type="ORF">POBO1169_LOCUS2239</name>
    <name evidence="5" type="ORF">POBO1169_LOCUS2240</name>
</gene>
<name>A0A6T7URF2_9CHLO</name>
<dbReference type="GO" id="GO:0046872">
    <property type="term" value="F:metal ion binding"/>
    <property type="evidence" value="ECO:0007669"/>
    <property type="project" value="UniProtKB-KW"/>
</dbReference>
<dbReference type="EMBL" id="HBFA01004438">
    <property type="protein sequence ID" value="CAD8651947.1"/>
    <property type="molecule type" value="Transcribed_RNA"/>
</dbReference>
<reference evidence="5" key="1">
    <citation type="submission" date="2021-01" db="EMBL/GenBank/DDBJ databases">
        <authorList>
            <person name="Corre E."/>
            <person name="Pelletier E."/>
            <person name="Niang G."/>
            <person name="Scheremetjew M."/>
            <person name="Finn R."/>
            <person name="Kale V."/>
            <person name="Holt S."/>
            <person name="Cochrane G."/>
            <person name="Meng A."/>
            <person name="Brown T."/>
            <person name="Cohen L."/>
        </authorList>
    </citation>
    <scope>NUCLEOTIDE SEQUENCE</scope>
    <source>
        <strain evidence="5">CCMP722</strain>
    </source>
</reference>
<evidence type="ECO:0000256" key="1">
    <source>
        <dbReference type="RuleBase" id="RU003682"/>
    </source>
</evidence>